<dbReference type="SUPFAM" id="SSF56672">
    <property type="entry name" value="DNA/RNA polymerases"/>
    <property type="match status" value="1"/>
</dbReference>
<dbReference type="PANTHER" id="PTHR33050:SF7">
    <property type="entry name" value="RIBONUCLEASE H"/>
    <property type="match status" value="1"/>
</dbReference>
<protein>
    <submittedName>
        <fullName evidence="2">Uncharacterized protein</fullName>
    </submittedName>
</protein>
<reference evidence="2" key="1">
    <citation type="submission" date="2021-02" db="EMBL/GenBank/DDBJ databases">
        <authorList>
            <person name="Dougan E. K."/>
            <person name="Rhodes N."/>
            <person name="Thang M."/>
            <person name="Chan C."/>
        </authorList>
    </citation>
    <scope>NUCLEOTIDE SEQUENCE</scope>
</reference>
<name>A0A812QMZ0_9DINO</name>
<evidence type="ECO:0000256" key="1">
    <source>
        <dbReference type="SAM" id="MobiDB-lite"/>
    </source>
</evidence>
<comment type="caution">
    <text evidence="2">The sequence shown here is derived from an EMBL/GenBank/DDBJ whole genome shotgun (WGS) entry which is preliminary data.</text>
</comment>
<keyword evidence="3" id="KW-1185">Reference proteome</keyword>
<proteinExistence type="predicted"/>
<feature type="region of interest" description="Disordered" evidence="1">
    <location>
        <begin position="362"/>
        <end position="386"/>
    </location>
</feature>
<feature type="region of interest" description="Disordered" evidence="1">
    <location>
        <begin position="1"/>
        <end position="21"/>
    </location>
</feature>
<dbReference type="Proteomes" id="UP000604046">
    <property type="component" value="Unassembled WGS sequence"/>
</dbReference>
<gene>
    <name evidence="2" type="ORF">SNAT2548_LOCUS21524</name>
</gene>
<dbReference type="EMBL" id="CAJNDS010002256">
    <property type="protein sequence ID" value="CAE7395150.1"/>
    <property type="molecule type" value="Genomic_DNA"/>
</dbReference>
<dbReference type="Gene3D" id="3.30.70.270">
    <property type="match status" value="1"/>
</dbReference>
<evidence type="ECO:0000313" key="2">
    <source>
        <dbReference type="EMBL" id="CAE7395150.1"/>
    </source>
</evidence>
<dbReference type="OrthoDB" id="425769at2759"/>
<dbReference type="PANTHER" id="PTHR33050">
    <property type="entry name" value="REVERSE TRANSCRIPTASE DOMAIN-CONTAINING PROTEIN"/>
    <property type="match status" value="1"/>
</dbReference>
<dbReference type="Gene3D" id="3.10.10.10">
    <property type="entry name" value="HIV Type 1 Reverse Transcriptase, subunit A, domain 1"/>
    <property type="match status" value="1"/>
</dbReference>
<dbReference type="InterPro" id="IPR043502">
    <property type="entry name" value="DNA/RNA_pol_sf"/>
</dbReference>
<accession>A0A812QMZ0</accession>
<organism evidence="2 3">
    <name type="scientific">Symbiodinium natans</name>
    <dbReference type="NCBI Taxonomy" id="878477"/>
    <lineage>
        <taxon>Eukaryota</taxon>
        <taxon>Sar</taxon>
        <taxon>Alveolata</taxon>
        <taxon>Dinophyceae</taxon>
        <taxon>Suessiales</taxon>
        <taxon>Symbiodiniaceae</taxon>
        <taxon>Symbiodinium</taxon>
    </lineage>
</organism>
<sequence>MREWHEHAWGAGGDLQQASQPKELEECPLELRGAAETFWVLWHAGARGRMSLFPPEAEATAFTTLDELRRWYGLADEPWQAFHMQVGQPDMRILSALPAEALTENIMLTRVGVAAAALSPAHAVQIGLVWRLACRIVHTRGGGNYADWQDVDPWVKRAVATPAAAAAQPPALKERGIKMSSIIDQSDDSEFVPESLAKADGWYQRYLKIMGGPPQEEEDCTVEQLSALNKRVHTLDLPPYVDLGVWQPYGRRALRASKFRAWFPDGAGGYIAKELPGPSSWSQWLAAWRLYPTAWHLVVLADEKARGEKWARVRLRISADIAAGKGAPELWDADRPWIAALHQLVNDTAFWEDQVRSPANAWVASGGRGTPKAPEEKRAAKKRKIQADKEELKAWRASAGSKGKQENKGEKAGVLKAKDQAGDDLCFSWDAAKGPCAGCAPGDGCKGKVKRIHKCRICLSPGHRSQGAYMGMTAGAALCFLHLFSGGRDKLGEALLSEAKAAGIEVTVEAHDLCKGDDLTSREFIYGLPGNSRAQQDEADRGTLHAVTSVQILEAVEASQAVDGMQRPVTFENPTIRRFVGKLSGLASLSGRCQCSRGVEHPRVVGANAAKDSAAYPIALCHQYAKLVVETWLKDRRQPGKRAAEPEITEKPDIIEEAHWSGGQGAFGSLRVQDTKKARRDRENKEAIGGMRRPVWALEHVPGLRTVGQEVSRIFDKFAAKFQGAALAGEHYGMDGFKMTYVDEWKSELDTHFRVCSERPALLLKSLLHYDTPVHVALLEAWTQQAKDPDQMVIEWLKHGAPLGANMGIPSVGIFPPKGENPEAWEEAKAETQAWETRQNYRSFTSNPLDSNQEMGRLMGLGYVKKISEEQATNYFSGAVVSKLGANQRARCPERIVLPRPQDVYAMAADLKAHEPQLLEWYRAESQPTAEWGSELVAADLTDAFTHFPVHPSEHEQCLSPVGDNKNYYVFVAMFFGHKCAPLVMCRLSALLTRLVQGMFWQAELQLATYIDDPLMALVGSRQRRIRNLSLILLTLGALGIRLAWHKGARGCKITWIGVNFTLRWREGVLDNEVPDKLRDELLEKLEKWAVSIVYGAITAHEAEVRSGTEASRRPARVDSRPKDHLVPIKRFELAQAWLATLLKERRPRTTLSLWKRPESIMIVTDASPQGCGGLLLVRATAQSPWTPLKAYEYQVDREDAELLGFHHKSHKSQGFLEALAIFLALREWGALLATIKVGLAIRSDSTVALALLEKAASSSAALNLLAAEMALLLEKLQVGEIALSHVPGKINVWADWLSRPDTRGVMPNQLQGVKTAKPSKLRRSDFSLGLARSHDAAEAGASWAALKG</sequence>
<dbReference type="InterPro" id="IPR043128">
    <property type="entry name" value="Rev_trsase/Diguanyl_cyclase"/>
</dbReference>
<dbReference type="InterPro" id="IPR052055">
    <property type="entry name" value="Hepadnavirus_pol/RT"/>
</dbReference>
<evidence type="ECO:0000313" key="3">
    <source>
        <dbReference type="Proteomes" id="UP000604046"/>
    </source>
</evidence>